<gene>
    <name evidence="2" type="ORF">E5676_scaffold105G00790</name>
    <name evidence="1" type="ORF">E6C27_scaffold13G00970</name>
</gene>
<sequence length="191" mass="21526">MSEEETIVEFNVRVLDIANESDVLGEKMFDAKFVRKVLRSLPPTFNIKITAIEESKRKTCIALTSMKEEVMAEPKVSSNEESLAKSTVLLTKQVAKLKKEKITNGGENDYGSSKFERNSKVIRCHECEGFGHFQTECPTYLKRKKKSLVVVLSDDEDSLESDEEEVGRALISISITTNKREVESADDQVLD</sequence>
<evidence type="ECO:0000313" key="1">
    <source>
        <dbReference type="EMBL" id="KAA0049938.1"/>
    </source>
</evidence>
<evidence type="ECO:0000313" key="2">
    <source>
        <dbReference type="EMBL" id="TYK07670.1"/>
    </source>
</evidence>
<dbReference type="AlphaFoldDB" id="A0A5D3C8K0"/>
<reference evidence="3 4" key="1">
    <citation type="submission" date="2019-08" db="EMBL/GenBank/DDBJ databases">
        <title>Draft genome sequences of two oriental melons (Cucumis melo L. var makuwa).</title>
        <authorList>
            <person name="Kwon S.-Y."/>
        </authorList>
    </citation>
    <scope>NUCLEOTIDE SEQUENCE [LARGE SCALE GENOMIC DNA]</scope>
    <source>
        <strain evidence="4">cv. Chang Bougi</strain>
        <strain evidence="3">cv. SW 3</strain>
        <tissue evidence="2">Leaf</tissue>
    </source>
</reference>
<name>A0A5D3C8K0_CUCMM</name>
<evidence type="ECO:0000313" key="3">
    <source>
        <dbReference type="Proteomes" id="UP000321393"/>
    </source>
</evidence>
<dbReference type="Proteomes" id="UP000321947">
    <property type="component" value="Unassembled WGS sequence"/>
</dbReference>
<dbReference type="GO" id="GO:0003676">
    <property type="term" value="F:nucleic acid binding"/>
    <property type="evidence" value="ECO:0007669"/>
    <property type="project" value="InterPro"/>
</dbReference>
<dbReference type="EMBL" id="SSTD01013124">
    <property type="protein sequence ID" value="TYK07670.1"/>
    <property type="molecule type" value="Genomic_DNA"/>
</dbReference>
<dbReference type="EMBL" id="SSTE01011953">
    <property type="protein sequence ID" value="KAA0049938.1"/>
    <property type="molecule type" value="Genomic_DNA"/>
</dbReference>
<proteinExistence type="predicted"/>
<dbReference type="Pfam" id="PF14223">
    <property type="entry name" value="Retrotran_gag_2"/>
    <property type="match status" value="1"/>
</dbReference>
<dbReference type="Proteomes" id="UP000321393">
    <property type="component" value="Unassembled WGS sequence"/>
</dbReference>
<dbReference type="SUPFAM" id="SSF57756">
    <property type="entry name" value="Retrovirus zinc finger-like domains"/>
    <property type="match status" value="1"/>
</dbReference>
<comment type="caution">
    <text evidence="2">The sequence shown here is derived from an EMBL/GenBank/DDBJ whole genome shotgun (WGS) entry which is preliminary data.</text>
</comment>
<evidence type="ECO:0000313" key="4">
    <source>
        <dbReference type="Proteomes" id="UP000321947"/>
    </source>
</evidence>
<accession>A0A5D3C8K0</accession>
<protein>
    <submittedName>
        <fullName evidence="2">Gag-pol polyprotein</fullName>
    </submittedName>
</protein>
<dbReference type="GO" id="GO:0008270">
    <property type="term" value="F:zinc ion binding"/>
    <property type="evidence" value="ECO:0007669"/>
    <property type="project" value="InterPro"/>
</dbReference>
<dbReference type="OrthoDB" id="1834415at2759"/>
<organism evidence="2 4">
    <name type="scientific">Cucumis melo var. makuwa</name>
    <name type="common">Oriental melon</name>
    <dbReference type="NCBI Taxonomy" id="1194695"/>
    <lineage>
        <taxon>Eukaryota</taxon>
        <taxon>Viridiplantae</taxon>
        <taxon>Streptophyta</taxon>
        <taxon>Embryophyta</taxon>
        <taxon>Tracheophyta</taxon>
        <taxon>Spermatophyta</taxon>
        <taxon>Magnoliopsida</taxon>
        <taxon>eudicotyledons</taxon>
        <taxon>Gunneridae</taxon>
        <taxon>Pentapetalae</taxon>
        <taxon>rosids</taxon>
        <taxon>fabids</taxon>
        <taxon>Cucurbitales</taxon>
        <taxon>Cucurbitaceae</taxon>
        <taxon>Benincaseae</taxon>
        <taxon>Cucumis</taxon>
    </lineage>
</organism>
<dbReference type="InterPro" id="IPR036875">
    <property type="entry name" value="Znf_CCHC_sf"/>
</dbReference>